<dbReference type="EMBL" id="JACNJH010000060">
    <property type="protein sequence ID" value="MBC8360057.1"/>
    <property type="molecule type" value="Genomic_DNA"/>
</dbReference>
<reference evidence="2 3" key="1">
    <citation type="submission" date="2020-08" db="EMBL/GenBank/DDBJ databases">
        <title>Bridging the membrane lipid divide: bacteria of the FCB group superphylum have the potential to synthesize archaeal ether lipids.</title>
        <authorList>
            <person name="Villanueva L."/>
            <person name="Von Meijenfeldt F.A.B."/>
            <person name="Westbye A.B."/>
            <person name="Yadav S."/>
            <person name="Hopmans E.C."/>
            <person name="Dutilh B.E."/>
            <person name="Sinninghe Damste J.S."/>
        </authorList>
    </citation>
    <scope>NUCLEOTIDE SEQUENCE [LARGE SCALE GENOMIC DNA]</scope>
    <source>
        <strain evidence="2">NIOZ-UU30</strain>
    </source>
</reference>
<dbReference type="Gene3D" id="3.20.20.140">
    <property type="entry name" value="Metal-dependent hydrolases"/>
    <property type="match status" value="1"/>
</dbReference>
<dbReference type="InterPro" id="IPR052018">
    <property type="entry name" value="PHP_domain"/>
</dbReference>
<dbReference type="SUPFAM" id="SSF89550">
    <property type="entry name" value="PHP domain-like"/>
    <property type="match status" value="1"/>
</dbReference>
<dbReference type="CDD" id="cd07432">
    <property type="entry name" value="PHP_HisPPase"/>
    <property type="match status" value="1"/>
</dbReference>
<sequence>MNRILFEKPNLSELTKQFTVVDMHFHSKHTDGKNTVKEISSRVGKLGIGIAVTDHNDIKAAVEIDKHEDLLSIPGIEITSKEGTHLLVYFYDIESLMQFYTYDVKPYRGNEVMSSISLIMEEIIMRARAFKTLIIFPHPYCAAYTGINNPYFPKERLEPLYDAVDGVEVINAGNLKKWNLQSAVLGFNLDKAITGGSDGHTLKQMGRVVCYAECKKDRKEFLDAVKKKQNKVIGKEINMLRKVATNGFKLKTSLKNCPDLVEKNLKYGYTVINSKSKSLRDTVKRRINKTIASLDTTDPLS</sequence>
<evidence type="ECO:0000259" key="1">
    <source>
        <dbReference type="SMART" id="SM00481"/>
    </source>
</evidence>
<organism evidence="2 3">
    <name type="scientific">Candidatus Desulfatibia profunda</name>
    <dbReference type="NCBI Taxonomy" id="2841695"/>
    <lineage>
        <taxon>Bacteria</taxon>
        <taxon>Pseudomonadati</taxon>
        <taxon>Thermodesulfobacteriota</taxon>
        <taxon>Desulfobacteria</taxon>
        <taxon>Desulfobacterales</taxon>
        <taxon>Desulfobacterales incertae sedis</taxon>
        <taxon>Candidatus Desulfatibia</taxon>
    </lineage>
</organism>
<dbReference type="InterPro" id="IPR003141">
    <property type="entry name" value="Pol/His_phosphatase_N"/>
</dbReference>
<dbReference type="AlphaFoldDB" id="A0A8J6NQI3"/>
<evidence type="ECO:0000313" key="3">
    <source>
        <dbReference type="Proteomes" id="UP000603434"/>
    </source>
</evidence>
<name>A0A8J6NQI3_9BACT</name>
<accession>A0A8J6NQI3</accession>
<evidence type="ECO:0000313" key="2">
    <source>
        <dbReference type="EMBL" id="MBC8360057.1"/>
    </source>
</evidence>
<protein>
    <recommendedName>
        <fullName evidence="1">Polymerase/histidinol phosphatase N-terminal domain-containing protein</fullName>
    </recommendedName>
</protein>
<dbReference type="GO" id="GO:0004534">
    <property type="term" value="F:5'-3' RNA exonuclease activity"/>
    <property type="evidence" value="ECO:0007669"/>
    <property type="project" value="TreeGrafter"/>
</dbReference>
<comment type="caution">
    <text evidence="2">The sequence shown here is derived from an EMBL/GenBank/DDBJ whole genome shotgun (WGS) entry which is preliminary data.</text>
</comment>
<gene>
    <name evidence="2" type="ORF">H8E23_01495</name>
</gene>
<dbReference type="GO" id="GO:0035312">
    <property type="term" value="F:5'-3' DNA exonuclease activity"/>
    <property type="evidence" value="ECO:0007669"/>
    <property type="project" value="TreeGrafter"/>
</dbReference>
<dbReference type="InterPro" id="IPR016195">
    <property type="entry name" value="Pol/histidinol_Pase-like"/>
</dbReference>
<dbReference type="Pfam" id="PF13263">
    <property type="entry name" value="PHP_C"/>
    <property type="match status" value="1"/>
</dbReference>
<dbReference type="PANTHER" id="PTHR42924:SF3">
    <property type="entry name" value="POLYMERASE_HISTIDINOL PHOSPHATASE N-TERMINAL DOMAIN-CONTAINING PROTEIN"/>
    <property type="match status" value="1"/>
</dbReference>
<dbReference type="Proteomes" id="UP000603434">
    <property type="component" value="Unassembled WGS sequence"/>
</dbReference>
<dbReference type="SMART" id="SM00481">
    <property type="entry name" value="POLIIIAc"/>
    <property type="match status" value="1"/>
</dbReference>
<feature type="domain" description="Polymerase/histidinol phosphatase N-terminal" evidence="1">
    <location>
        <begin position="21"/>
        <end position="82"/>
    </location>
</feature>
<proteinExistence type="predicted"/>
<dbReference type="PANTHER" id="PTHR42924">
    <property type="entry name" value="EXONUCLEASE"/>
    <property type="match status" value="1"/>
</dbReference>